<evidence type="ECO:0000313" key="2">
    <source>
        <dbReference type="EMBL" id="EJD35031.1"/>
    </source>
</evidence>
<dbReference type="EMBL" id="JH687908">
    <property type="protein sequence ID" value="EJD35031.1"/>
    <property type="molecule type" value="Genomic_DNA"/>
</dbReference>
<dbReference type="InParanoid" id="J0WQX6"/>
<dbReference type="OrthoDB" id="3268838at2759"/>
<keyword evidence="1" id="KW-1133">Transmembrane helix</keyword>
<keyword evidence="3" id="KW-1185">Reference proteome</keyword>
<keyword evidence="1" id="KW-0812">Transmembrane</keyword>
<evidence type="ECO:0000256" key="1">
    <source>
        <dbReference type="SAM" id="Phobius"/>
    </source>
</evidence>
<dbReference type="AlphaFoldDB" id="J0WQX6"/>
<gene>
    <name evidence="2" type="ORF">AURDEDRAFT_175904</name>
</gene>
<protein>
    <submittedName>
        <fullName evidence="2">Uncharacterized protein</fullName>
    </submittedName>
</protein>
<reference evidence="3" key="1">
    <citation type="journal article" date="2012" name="Science">
        <title>The Paleozoic origin of enzymatic lignin decomposition reconstructed from 31 fungal genomes.</title>
        <authorList>
            <person name="Floudas D."/>
            <person name="Binder M."/>
            <person name="Riley R."/>
            <person name="Barry K."/>
            <person name="Blanchette R.A."/>
            <person name="Henrissat B."/>
            <person name="Martinez A.T."/>
            <person name="Otillar R."/>
            <person name="Spatafora J.W."/>
            <person name="Yadav J.S."/>
            <person name="Aerts A."/>
            <person name="Benoit I."/>
            <person name="Boyd A."/>
            <person name="Carlson A."/>
            <person name="Copeland A."/>
            <person name="Coutinho P.M."/>
            <person name="de Vries R.P."/>
            <person name="Ferreira P."/>
            <person name="Findley K."/>
            <person name="Foster B."/>
            <person name="Gaskell J."/>
            <person name="Glotzer D."/>
            <person name="Gorecki P."/>
            <person name="Heitman J."/>
            <person name="Hesse C."/>
            <person name="Hori C."/>
            <person name="Igarashi K."/>
            <person name="Jurgens J.A."/>
            <person name="Kallen N."/>
            <person name="Kersten P."/>
            <person name="Kohler A."/>
            <person name="Kuees U."/>
            <person name="Kumar T.K.A."/>
            <person name="Kuo A."/>
            <person name="LaButti K."/>
            <person name="Larrondo L.F."/>
            <person name="Lindquist E."/>
            <person name="Ling A."/>
            <person name="Lombard V."/>
            <person name="Lucas S."/>
            <person name="Lundell T."/>
            <person name="Martin R."/>
            <person name="McLaughlin D.J."/>
            <person name="Morgenstern I."/>
            <person name="Morin E."/>
            <person name="Murat C."/>
            <person name="Nagy L.G."/>
            <person name="Nolan M."/>
            <person name="Ohm R.A."/>
            <person name="Patyshakuliyeva A."/>
            <person name="Rokas A."/>
            <person name="Ruiz-Duenas F.J."/>
            <person name="Sabat G."/>
            <person name="Salamov A."/>
            <person name="Samejima M."/>
            <person name="Schmutz J."/>
            <person name="Slot J.C."/>
            <person name="St John F."/>
            <person name="Stenlid J."/>
            <person name="Sun H."/>
            <person name="Sun S."/>
            <person name="Syed K."/>
            <person name="Tsang A."/>
            <person name="Wiebenga A."/>
            <person name="Young D."/>
            <person name="Pisabarro A."/>
            <person name="Eastwood D.C."/>
            <person name="Martin F."/>
            <person name="Cullen D."/>
            <person name="Grigoriev I.V."/>
            <person name="Hibbett D.S."/>
        </authorList>
    </citation>
    <scope>NUCLEOTIDE SEQUENCE [LARGE SCALE GENOMIC DNA]</scope>
    <source>
        <strain evidence="3">TFB10046</strain>
    </source>
</reference>
<proteinExistence type="predicted"/>
<accession>J0WQX6</accession>
<feature type="transmembrane region" description="Helical" evidence="1">
    <location>
        <begin position="13"/>
        <end position="34"/>
    </location>
</feature>
<name>J0WQX6_AURST</name>
<keyword evidence="1" id="KW-0472">Membrane</keyword>
<organism evidence="2 3">
    <name type="scientific">Auricularia subglabra (strain TFB-10046 / SS5)</name>
    <name type="common">White-rot fungus</name>
    <name type="synonym">Auricularia delicata (strain TFB10046)</name>
    <dbReference type="NCBI Taxonomy" id="717982"/>
    <lineage>
        <taxon>Eukaryota</taxon>
        <taxon>Fungi</taxon>
        <taxon>Dikarya</taxon>
        <taxon>Basidiomycota</taxon>
        <taxon>Agaricomycotina</taxon>
        <taxon>Agaricomycetes</taxon>
        <taxon>Auriculariales</taxon>
        <taxon>Auriculariaceae</taxon>
        <taxon>Auricularia</taxon>
    </lineage>
</organism>
<dbReference type="Proteomes" id="UP000006514">
    <property type="component" value="Unassembled WGS sequence"/>
</dbReference>
<sequence length="269" mass="31062">MPELRECIMHYTYLAWALWTFGFSIVFVLGMRVVSVHGPAWQVRAIFIDPTQPEYDAGCALARKLLGKCKRTASDHQLPYDAVQQRRFLAEQMYELHSTDAHLRRGGDQYSLWPPGIGTLSDLKLQRVQYAQRAVIFDFGTKWLMFHWLTHTSVQVYSPDEWRILRDIPRAGRHFKIAIAFVFDRCTIACESHDLLFQPKWLDEPPVIPPEMCPQVLEDWLQAGWAQRRAARDRLSMDVVRNLRGDGELFAGVGVYSESELFFMAGDPA</sequence>
<evidence type="ECO:0000313" key="3">
    <source>
        <dbReference type="Proteomes" id="UP000006514"/>
    </source>
</evidence>
<dbReference type="KEGG" id="adl:AURDEDRAFT_175904"/>